<protein>
    <recommendedName>
        <fullName evidence="10">DUF895 domain membrane protein</fullName>
    </recommendedName>
</protein>
<organism evidence="7">
    <name type="scientific">Kwoniella dejecticola CBS 10117</name>
    <dbReference type="NCBI Taxonomy" id="1296121"/>
    <lineage>
        <taxon>Eukaryota</taxon>
        <taxon>Fungi</taxon>
        <taxon>Dikarya</taxon>
        <taxon>Basidiomycota</taxon>
        <taxon>Agaricomycotina</taxon>
        <taxon>Tremellomycetes</taxon>
        <taxon>Tremellales</taxon>
        <taxon>Cryptococcaceae</taxon>
        <taxon>Kwoniella</taxon>
    </lineage>
</organism>
<keyword evidence="9" id="KW-1185">Reference proteome</keyword>
<feature type="transmembrane region" description="Helical" evidence="6">
    <location>
        <begin position="176"/>
        <end position="197"/>
    </location>
</feature>
<dbReference type="InterPro" id="IPR036259">
    <property type="entry name" value="MFS_trans_sf"/>
</dbReference>
<feature type="transmembrane region" description="Helical" evidence="6">
    <location>
        <begin position="368"/>
        <end position="389"/>
    </location>
</feature>
<evidence type="ECO:0000256" key="1">
    <source>
        <dbReference type="ARBA" id="ARBA00004141"/>
    </source>
</evidence>
<dbReference type="EMBL" id="CP144531">
    <property type="protein sequence ID" value="WWC59395.1"/>
    <property type="molecule type" value="Genomic_DNA"/>
</dbReference>
<dbReference type="Gene3D" id="1.20.1250.20">
    <property type="entry name" value="MFS general substrate transporter like domains"/>
    <property type="match status" value="1"/>
</dbReference>
<feature type="transmembrane region" description="Helical" evidence="6">
    <location>
        <begin position="111"/>
        <end position="131"/>
    </location>
</feature>
<dbReference type="GeneID" id="28965613"/>
<evidence type="ECO:0000256" key="4">
    <source>
        <dbReference type="ARBA" id="ARBA00023136"/>
    </source>
</evidence>
<keyword evidence="2 6" id="KW-0812">Transmembrane</keyword>
<name>A0A1A6ACC9_9TREE</name>
<sequence>MSNQIESEKDLHADQGSHQNSHEVPPVENVPYGVAPQPVKAHWYRSVTTQAIITGIASFLAPGAYAALAATGAGGLANVEIGNASVAVAYALIVPSALVSTGFLSKVGPRWTLAIGAAGYAPYAAALYTNSAFKNQWFLVVGAIICGLTSGLFWVSEGVIISVYSEPARKGRMVAIWQSLYTLSTIIGGFINLFLNLDVKVKGGLKPKTYLVFVALNCLAPFVSLLLSNPKQVQRKDGKPVTGIPDQGFWRETWLTIAELKDPKIIAMCFLWSQSLFIPSWTSTYLAKHFSVRVRGMSSIIKPTLTIIWFQVMGFYLDRKNTTIRKKLVYTWGFLHTVILASCIWLLILTVRQDKQAVAPSWDWTTPGFAAAWVPVALATAAQGTAYGYMYYMAGYVFPRGADKARLSRIIATLRSAESGSAAIAFGINATKLSLHKTGYINLAFVLFCIPCGLYILNYVWKQDKVGAFDEEKVEAEKPAIAQETP</sequence>
<feature type="transmembrane region" description="Helical" evidence="6">
    <location>
        <begin position="137"/>
        <end position="164"/>
    </location>
</feature>
<dbReference type="OrthoDB" id="196103at2759"/>
<feature type="transmembrane region" description="Helical" evidence="6">
    <location>
        <begin position="440"/>
        <end position="461"/>
    </location>
</feature>
<dbReference type="InterPro" id="IPR051617">
    <property type="entry name" value="UNC-93-like_regulator"/>
</dbReference>
<evidence type="ECO:0000256" key="3">
    <source>
        <dbReference type="ARBA" id="ARBA00022989"/>
    </source>
</evidence>
<dbReference type="RefSeq" id="XP_018265547.1">
    <property type="nucleotide sequence ID" value="XM_018405266.1"/>
</dbReference>
<evidence type="ECO:0000313" key="7">
    <source>
        <dbReference type="EMBL" id="OBR87705.1"/>
    </source>
</evidence>
<comment type="subcellular location">
    <subcellularLocation>
        <location evidence="1">Membrane</location>
        <topology evidence="1">Multi-pass membrane protein</topology>
    </subcellularLocation>
</comment>
<feature type="transmembrane region" description="Helical" evidence="6">
    <location>
        <begin position="329"/>
        <end position="348"/>
    </location>
</feature>
<keyword evidence="4 6" id="KW-0472">Membrane</keyword>
<feature type="region of interest" description="Disordered" evidence="5">
    <location>
        <begin position="1"/>
        <end position="29"/>
    </location>
</feature>
<evidence type="ECO:0000256" key="2">
    <source>
        <dbReference type="ARBA" id="ARBA00022692"/>
    </source>
</evidence>
<evidence type="ECO:0000256" key="6">
    <source>
        <dbReference type="SAM" id="Phobius"/>
    </source>
</evidence>
<proteinExistence type="predicted"/>
<feature type="transmembrane region" description="Helical" evidence="6">
    <location>
        <begin position="84"/>
        <end position="104"/>
    </location>
</feature>
<evidence type="ECO:0000256" key="5">
    <source>
        <dbReference type="SAM" id="MobiDB-lite"/>
    </source>
</evidence>
<dbReference type="KEGG" id="kdj:28965613"/>
<feature type="transmembrane region" description="Helical" evidence="6">
    <location>
        <begin position="51"/>
        <end position="72"/>
    </location>
</feature>
<dbReference type="AlphaFoldDB" id="A0A1A6ACC9"/>
<dbReference type="Pfam" id="PF05978">
    <property type="entry name" value="UNC-93"/>
    <property type="match status" value="1"/>
</dbReference>
<dbReference type="GO" id="GO:0016020">
    <property type="term" value="C:membrane"/>
    <property type="evidence" value="ECO:0007669"/>
    <property type="project" value="UniProtKB-SubCell"/>
</dbReference>
<evidence type="ECO:0000313" key="9">
    <source>
        <dbReference type="Proteomes" id="UP000078595"/>
    </source>
</evidence>
<dbReference type="InterPro" id="IPR010291">
    <property type="entry name" value="Ion_channel_UNC-93"/>
</dbReference>
<feature type="transmembrane region" description="Helical" evidence="6">
    <location>
        <begin position="209"/>
        <end position="227"/>
    </location>
</feature>
<dbReference type="PANTHER" id="PTHR23294">
    <property type="entry name" value="ET TRANSLATION PRODUCT-RELATED"/>
    <property type="match status" value="1"/>
</dbReference>
<dbReference type="VEuPathDB" id="FungiDB:I303_01914"/>
<accession>A0A1A6ACC9</accession>
<reference evidence="8" key="2">
    <citation type="submission" date="2013-07" db="EMBL/GenBank/DDBJ databases">
        <authorList>
            <consortium name="The Broad Institute Genome Sequencing Platform"/>
            <person name="Cuomo C."/>
            <person name="Litvintseva A."/>
            <person name="Chen Y."/>
            <person name="Heitman J."/>
            <person name="Sun S."/>
            <person name="Springer D."/>
            <person name="Dromer F."/>
            <person name="Young S.K."/>
            <person name="Zeng Q."/>
            <person name="Gargeya S."/>
            <person name="Fitzgerald M."/>
            <person name="Abouelleil A."/>
            <person name="Alvarado L."/>
            <person name="Berlin A.M."/>
            <person name="Chapman S.B."/>
            <person name="Dewar J."/>
            <person name="Goldberg J."/>
            <person name="Griggs A."/>
            <person name="Gujja S."/>
            <person name="Hansen M."/>
            <person name="Howarth C."/>
            <person name="Imamovic A."/>
            <person name="Larimer J."/>
            <person name="McCowan C."/>
            <person name="Murphy C."/>
            <person name="Pearson M."/>
            <person name="Priest M."/>
            <person name="Roberts A."/>
            <person name="Saif S."/>
            <person name="Shea T."/>
            <person name="Sykes S."/>
            <person name="Wortman J."/>
            <person name="Nusbaum C."/>
            <person name="Birren B."/>
        </authorList>
    </citation>
    <scope>NUCLEOTIDE SEQUENCE</scope>
    <source>
        <strain evidence="8">CBS 10117</strain>
    </source>
</reference>
<reference evidence="7" key="1">
    <citation type="submission" date="2013-07" db="EMBL/GenBank/DDBJ databases">
        <title>The Genome Sequence of Cryptococcus dejecticola CBS10117.</title>
        <authorList>
            <consortium name="The Broad Institute Genome Sequencing Platform"/>
            <person name="Cuomo C."/>
            <person name="Litvintseva A."/>
            <person name="Chen Y."/>
            <person name="Heitman J."/>
            <person name="Sun S."/>
            <person name="Springer D."/>
            <person name="Dromer F."/>
            <person name="Young S.K."/>
            <person name="Zeng Q."/>
            <person name="Gargeya S."/>
            <person name="Fitzgerald M."/>
            <person name="Abouelleil A."/>
            <person name="Alvarado L."/>
            <person name="Berlin A.M."/>
            <person name="Chapman S.B."/>
            <person name="Dewar J."/>
            <person name="Goldberg J."/>
            <person name="Griggs A."/>
            <person name="Gujja S."/>
            <person name="Hansen M."/>
            <person name="Howarth C."/>
            <person name="Imamovic A."/>
            <person name="Larimer J."/>
            <person name="McCowan C."/>
            <person name="Murphy C."/>
            <person name="Pearson M."/>
            <person name="Priest M."/>
            <person name="Roberts A."/>
            <person name="Saif S."/>
            <person name="Shea T."/>
            <person name="Sykes S."/>
            <person name="Wortman J."/>
            <person name="Nusbaum C."/>
            <person name="Birren B."/>
        </authorList>
    </citation>
    <scope>NUCLEOTIDE SEQUENCE [LARGE SCALE GENOMIC DNA]</scope>
    <source>
        <strain evidence="7">CBS 10117</strain>
    </source>
</reference>
<gene>
    <name evidence="7" type="ORF">I303_01914</name>
    <name evidence="8" type="ORF">I303_101950</name>
</gene>
<evidence type="ECO:0008006" key="10">
    <source>
        <dbReference type="Google" id="ProtNLM"/>
    </source>
</evidence>
<reference evidence="8" key="3">
    <citation type="submission" date="2024-02" db="EMBL/GenBank/DDBJ databases">
        <title>Comparative genomics of Cryptococcus and Kwoniella reveals pathogenesis evolution and contrasting modes of karyotype evolution via chromosome fusion or intercentromeric recombination.</title>
        <authorList>
            <person name="Coelho M.A."/>
            <person name="David-Palma M."/>
            <person name="Shea T."/>
            <person name="Bowers K."/>
            <person name="McGinley-Smith S."/>
            <person name="Mohammad A.W."/>
            <person name="Gnirke A."/>
            <person name="Yurkov A.M."/>
            <person name="Nowrousian M."/>
            <person name="Sun S."/>
            <person name="Cuomo C.A."/>
            <person name="Heitman J."/>
        </authorList>
    </citation>
    <scope>NUCLEOTIDE SEQUENCE</scope>
    <source>
        <strain evidence="8">CBS 10117</strain>
    </source>
</reference>
<dbReference type="SUPFAM" id="SSF103473">
    <property type="entry name" value="MFS general substrate transporter"/>
    <property type="match status" value="1"/>
</dbReference>
<keyword evidence="3 6" id="KW-1133">Transmembrane helix</keyword>
<dbReference type="EMBL" id="KI894028">
    <property type="protein sequence ID" value="OBR87705.1"/>
    <property type="molecule type" value="Genomic_DNA"/>
</dbReference>
<dbReference type="PANTHER" id="PTHR23294:SF19">
    <property type="entry name" value="DUF895 DOMAIN MEMBRANE PROTEIN-RELATED"/>
    <property type="match status" value="1"/>
</dbReference>
<evidence type="ECO:0000313" key="8">
    <source>
        <dbReference type="EMBL" id="WWC59395.1"/>
    </source>
</evidence>
<dbReference type="Proteomes" id="UP000078595">
    <property type="component" value="Chromosome 2"/>
</dbReference>
<feature type="compositionally biased region" description="Basic and acidic residues" evidence="5">
    <location>
        <begin position="1"/>
        <end position="15"/>
    </location>
</feature>